<organism evidence="9 10">
    <name type="scientific">Mucilaginibacter terrenus</name>
    <dbReference type="NCBI Taxonomy" id="2482727"/>
    <lineage>
        <taxon>Bacteria</taxon>
        <taxon>Pseudomonadati</taxon>
        <taxon>Bacteroidota</taxon>
        <taxon>Sphingobacteriia</taxon>
        <taxon>Sphingobacteriales</taxon>
        <taxon>Sphingobacteriaceae</taxon>
        <taxon>Mucilaginibacter</taxon>
    </lineage>
</organism>
<dbReference type="GO" id="GO:0009279">
    <property type="term" value="C:cell outer membrane"/>
    <property type="evidence" value="ECO:0007669"/>
    <property type="project" value="UniProtKB-SubCell"/>
</dbReference>
<dbReference type="Pfam" id="PF07715">
    <property type="entry name" value="Plug"/>
    <property type="match status" value="1"/>
</dbReference>
<accession>A0A3E2NXL2</accession>
<keyword evidence="6 7" id="KW-0998">Cell outer membrane</keyword>
<dbReference type="InterPro" id="IPR039426">
    <property type="entry name" value="TonB-dep_rcpt-like"/>
</dbReference>
<dbReference type="PROSITE" id="PS52016">
    <property type="entry name" value="TONB_DEPENDENT_REC_3"/>
    <property type="match status" value="1"/>
</dbReference>
<sequence>MIKKLQIKNVVVLIGLSLSFCLMSLAGYAQSRQITGVISSTDAGPVVGASVKVKGTSTGVTTDVNGAYKLNVPAGASTLVVTYLGYASQEIALGAGSVYSATLVPNISNLNEVAVVSVGYGTARKKDLTGSISSVSSETLNKIPAPSLEVALQGRASGVQVQANDGAPGGNTSILIRGVGSLASGGNNPLYVVDGYPLEGGINNFNTNDIASIDILKDASATAIYGVRGANGVVIITTKKGRKDGVQVSLDAYNSFQAQPKKYDLLNAQEWATLANQVADADPNFVELPIWRNPQSLTTADWQDALYRTGRTQNYSLAIRGGSDKVQSATSVGYYDQKGIVLGSYFKRVTVGLNLDYQATPWLKSSTSAKYTYQTSNNPYGTGSLGNLTQLIPTLDGGNSATSQIKDANGNYGFYNPDNTYTAKYNNPVYNIETNEYENIGNNLLTTSSLEATILPGLRIKTNAGVRLNTYSGSFFQPEDTRIQQQYPAAVPTNALYSQRQNNTFEWLWENTLAYDKTFGAHKISFVGGVSQQSTSFTANGASGIPKNSVIRDLAQLSNLQFDVDGNGKTITTLASQFARLTYTFLDRYSINGTVRRDGSSKFDEGHQYGVFPVAGLTWRAKEESFLKNASWISDLKFRGSYGKTGNQGPIAPFRYQALYSTGLPAASSGNLGYPFNKLYQGGIAQIQPANPDLRWETDYQTDIGMDASFLNGDLNFTVDWFKRTSKDFLLNIAAPAQSGYTSFTKNVGSMENKGFEFAVNYNHSVKDFRYGLSLTLSVIKNKLTSITSGTDFVTNFGGLALTGPGWADNTFTKTYIGRPVGEFYGYKTNGIIQSQAQIDALNAAAAAKFPANPFYYQSATSPGDRYFVDTNGDGHVTVDDQVSLGSPLPKFFGGFNLDLSYKSFDFNAYFYGMYGNKILNYQESSLESFQNRGFVGVENVSRQYAQNHWSPTNPSNRYTRVTYSDALILSNVPSDVWVENGSFLKLKNVTVGYTLPTALVNKASLSKVRFYLSTQNLFTITKYTGLDPEIGIQGGNATQNGIDNGTYPGSRFFTVGLNVTLK</sequence>
<evidence type="ECO:0000256" key="1">
    <source>
        <dbReference type="ARBA" id="ARBA00004571"/>
    </source>
</evidence>
<dbReference type="OrthoDB" id="9768177at2"/>
<dbReference type="Proteomes" id="UP000260823">
    <property type="component" value="Unassembled WGS sequence"/>
</dbReference>
<reference evidence="9 10" key="1">
    <citation type="submission" date="2018-08" db="EMBL/GenBank/DDBJ databases">
        <title>Mucilaginibacter terrae sp. nov., isolated from manganese diggings.</title>
        <authorList>
            <person name="Huang Y."/>
            <person name="Zhou Z."/>
        </authorList>
    </citation>
    <scope>NUCLEOTIDE SEQUENCE [LARGE SCALE GENOMIC DNA]</scope>
    <source>
        <strain evidence="9 10">ZH6</strain>
    </source>
</reference>
<dbReference type="NCBIfam" id="TIGR04056">
    <property type="entry name" value="OMP_RagA_SusC"/>
    <property type="match status" value="1"/>
</dbReference>
<evidence type="ECO:0000256" key="3">
    <source>
        <dbReference type="ARBA" id="ARBA00022452"/>
    </source>
</evidence>
<dbReference type="InterPro" id="IPR008969">
    <property type="entry name" value="CarboxyPept-like_regulatory"/>
</dbReference>
<keyword evidence="10" id="KW-1185">Reference proteome</keyword>
<comment type="similarity">
    <text evidence="7">Belongs to the TonB-dependent receptor family.</text>
</comment>
<dbReference type="EMBL" id="QWDE01000001">
    <property type="protein sequence ID" value="RFZ85733.1"/>
    <property type="molecule type" value="Genomic_DNA"/>
</dbReference>
<dbReference type="AlphaFoldDB" id="A0A3E2NXL2"/>
<dbReference type="InterPro" id="IPR023996">
    <property type="entry name" value="TonB-dep_OMP_SusC/RagA"/>
</dbReference>
<dbReference type="InterPro" id="IPR036942">
    <property type="entry name" value="Beta-barrel_TonB_sf"/>
</dbReference>
<evidence type="ECO:0000313" key="9">
    <source>
        <dbReference type="EMBL" id="RFZ85733.1"/>
    </source>
</evidence>
<dbReference type="Gene3D" id="2.170.130.10">
    <property type="entry name" value="TonB-dependent receptor, plug domain"/>
    <property type="match status" value="1"/>
</dbReference>
<dbReference type="InterPro" id="IPR037066">
    <property type="entry name" value="Plug_dom_sf"/>
</dbReference>
<evidence type="ECO:0000256" key="5">
    <source>
        <dbReference type="ARBA" id="ARBA00023136"/>
    </source>
</evidence>
<keyword evidence="2 7" id="KW-0813">Transport</keyword>
<evidence type="ECO:0000256" key="7">
    <source>
        <dbReference type="PROSITE-ProRule" id="PRU01360"/>
    </source>
</evidence>
<proteinExistence type="inferred from homology"/>
<comment type="caution">
    <text evidence="9">The sequence shown here is derived from an EMBL/GenBank/DDBJ whole genome shotgun (WGS) entry which is preliminary data.</text>
</comment>
<dbReference type="Pfam" id="PF13715">
    <property type="entry name" value="CarbopepD_reg_2"/>
    <property type="match status" value="1"/>
</dbReference>
<protein>
    <submittedName>
        <fullName evidence="9">TonB-dependent receptor</fullName>
    </submittedName>
</protein>
<keyword evidence="4 7" id="KW-0812">Transmembrane</keyword>
<dbReference type="InterPro" id="IPR012910">
    <property type="entry name" value="Plug_dom"/>
</dbReference>
<dbReference type="InterPro" id="IPR023997">
    <property type="entry name" value="TonB-dep_OMP_SusC/RagA_CS"/>
</dbReference>
<evidence type="ECO:0000313" key="10">
    <source>
        <dbReference type="Proteomes" id="UP000260823"/>
    </source>
</evidence>
<comment type="subcellular location">
    <subcellularLocation>
        <location evidence="1 7">Cell outer membrane</location>
        <topology evidence="1 7">Multi-pass membrane protein</topology>
    </subcellularLocation>
</comment>
<dbReference type="Gene3D" id="2.40.170.20">
    <property type="entry name" value="TonB-dependent receptor, beta-barrel domain"/>
    <property type="match status" value="1"/>
</dbReference>
<evidence type="ECO:0000256" key="2">
    <source>
        <dbReference type="ARBA" id="ARBA00022448"/>
    </source>
</evidence>
<evidence type="ECO:0000259" key="8">
    <source>
        <dbReference type="Pfam" id="PF07715"/>
    </source>
</evidence>
<evidence type="ECO:0000256" key="4">
    <source>
        <dbReference type="ARBA" id="ARBA00022692"/>
    </source>
</evidence>
<keyword evidence="3 7" id="KW-1134">Transmembrane beta strand</keyword>
<dbReference type="SUPFAM" id="SSF49464">
    <property type="entry name" value="Carboxypeptidase regulatory domain-like"/>
    <property type="match status" value="1"/>
</dbReference>
<keyword evidence="9" id="KW-0675">Receptor</keyword>
<dbReference type="NCBIfam" id="TIGR04057">
    <property type="entry name" value="SusC_RagA_signa"/>
    <property type="match status" value="1"/>
</dbReference>
<keyword evidence="5 7" id="KW-0472">Membrane</keyword>
<name>A0A3E2NXL2_9SPHI</name>
<dbReference type="Gene3D" id="2.60.40.1120">
    <property type="entry name" value="Carboxypeptidase-like, regulatory domain"/>
    <property type="match status" value="1"/>
</dbReference>
<feature type="domain" description="TonB-dependent receptor plug" evidence="8">
    <location>
        <begin position="125"/>
        <end position="233"/>
    </location>
</feature>
<evidence type="ECO:0000256" key="6">
    <source>
        <dbReference type="ARBA" id="ARBA00023237"/>
    </source>
</evidence>
<gene>
    <name evidence="9" type="ORF">DYU05_09095</name>
</gene>
<dbReference type="SUPFAM" id="SSF56935">
    <property type="entry name" value="Porins"/>
    <property type="match status" value="1"/>
</dbReference>